<dbReference type="RefSeq" id="WP_095068923.1">
    <property type="nucleotide sequence ID" value="NZ_LT899436.1"/>
</dbReference>
<keyword evidence="3" id="KW-1185">Reference proteome</keyword>
<keyword evidence="1" id="KW-0732">Signal</keyword>
<dbReference type="AlphaFoldDB" id="A0A238U4V7"/>
<evidence type="ECO:0000313" key="2">
    <source>
        <dbReference type="EMBL" id="SNR14056.1"/>
    </source>
</evidence>
<dbReference type="Proteomes" id="UP000215214">
    <property type="component" value="Chromosome TJEJU"/>
</dbReference>
<sequence>MKNTIKFPLLFALISSLFFLTSCGSEDEVVGGGDPVDPPVAVTTYSARLLAAPLGDETSSTFMTFYNNTIHKINEASTTGSSWDFGYFYGTSRKASFASVKNYPTDVFDLTEIADADKKECFFAKSTVLTAADFDAITLESELNSVAKPTTQSVTGLNVGDVIEFQDSYDNKGLIKITRIVEGNGANGQIEFDVKIQINNIPVQS</sequence>
<accession>A0A238U4V7</accession>
<dbReference type="KEGG" id="tje:TJEJU_0253"/>
<dbReference type="OrthoDB" id="1172862at2"/>
<evidence type="ECO:0000256" key="1">
    <source>
        <dbReference type="SAM" id="SignalP"/>
    </source>
</evidence>
<evidence type="ECO:0008006" key="4">
    <source>
        <dbReference type="Google" id="ProtNLM"/>
    </source>
</evidence>
<gene>
    <name evidence="2" type="ORF">TJEJU_0253</name>
</gene>
<dbReference type="PROSITE" id="PS51257">
    <property type="entry name" value="PROKAR_LIPOPROTEIN"/>
    <property type="match status" value="1"/>
</dbReference>
<feature type="signal peptide" evidence="1">
    <location>
        <begin position="1"/>
        <end position="24"/>
    </location>
</feature>
<dbReference type="EMBL" id="LT899436">
    <property type="protein sequence ID" value="SNR14056.1"/>
    <property type="molecule type" value="Genomic_DNA"/>
</dbReference>
<name>A0A238U4V7_9FLAO</name>
<organism evidence="2 3">
    <name type="scientific">Tenacibaculum jejuense</name>
    <dbReference type="NCBI Taxonomy" id="584609"/>
    <lineage>
        <taxon>Bacteria</taxon>
        <taxon>Pseudomonadati</taxon>
        <taxon>Bacteroidota</taxon>
        <taxon>Flavobacteriia</taxon>
        <taxon>Flavobacteriales</taxon>
        <taxon>Flavobacteriaceae</taxon>
        <taxon>Tenacibaculum</taxon>
    </lineage>
</organism>
<feature type="chain" id="PRO_5012104869" description="Lipoprotein" evidence="1">
    <location>
        <begin position="25"/>
        <end position="205"/>
    </location>
</feature>
<protein>
    <recommendedName>
        <fullName evidence="4">Lipoprotein</fullName>
    </recommendedName>
</protein>
<proteinExistence type="predicted"/>
<evidence type="ECO:0000313" key="3">
    <source>
        <dbReference type="Proteomes" id="UP000215214"/>
    </source>
</evidence>
<reference evidence="2 3" key="1">
    <citation type="submission" date="2017-07" db="EMBL/GenBank/DDBJ databases">
        <authorList>
            <person name="Sun Z.S."/>
            <person name="Albrecht U."/>
            <person name="Echele G."/>
            <person name="Lee C.C."/>
        </authorList>
    </citation>
    <scope>NUCLEOTIDE SEQUENCE [LARGE SCALE GENOMIC DNA]</scope>
    <source>
        <strain evidence="3">type strain: KCTC 22618</strain>
    </source>
</reference>